<feature type="region of interest" description="Disordered" evidence="1">
    <location>
        <begin position="200"/>
        <end position="219"/>
    </location>
</feature>
<proteinExistence type="predicted"/>
<gene>
    <name evidence="2" type="ORF">Pan216_40250</name>
</gene>
<organism evidence="2 3">
    <name type="scientific">Kolteria novifilia</name>
    <dbReference type="NCBI Taxonomy" id="2527975"/>
    <lineage>
        <taxon>Bacteria</taxon>
        <taxon>Pseudomonadati</taxon>
        <taxon>Planctomycetota</taxon>
        <taxon>Planctomycetia</taxon>
        <taxon>Kolteriales</taxon>
        <taxon>Kolteriaceae</taxon>
        <taxon>Kolteria</taxon>
    </lineage>
</organism>
<reference evidence="2 3" key="1">
    <citation type="submission" date="2019-02" db="EMBL/GenBank/DDBJ databases">
        <title>Deep-cultivation of Planctomycetes and their phenomic and genomic characterization uncovers novel biology.</title>
        <authorList>
            <person name="Wiegand S."/>
            <person name="Jogler M."/>
            <person name="Boedeker C."/>
            <person name="Pinto D."/>
            <person name="Vollmers J."/>
            <person name="Rivas-Marin E."/>
            <person name="Kohn T."/>
            <person name="Peeters S.H."/>
            <person name="Heuer A."/>
            <person name="Rast P."/>
            <person name="Oberbeckmann S."/>
            <person name="Bunk B."/>
            <person name="Jeske O."/>
            <person name="Meyerdierks A."/>
            <person name="Storesund J.E."/>
            <person name="Kallscheuer N."/>
            <person name="Luecker S."/>
            <person name="Lage O.M."/>
            <person name="Pohl T."/>
            <person name="Merkel B.J."/>
            <person name="Hornburger P."/>
            <person name="Mueller R.-W."/>
            <person name="Bruemmer F."/>
            <person name="Labrenz M."/>
            <person name="Spormann A.M."/>
            <person name="Op den Camp H."/>
            <person name="Overmann J."/>
            <person name="Amann R."/>
            <person name="Jetten M.S.M."/>
            <person name="Mascher T."/>
            <person name="Medema M.H."/>
            <person name="Devos D.P."/>
            <person name="Kaster A.-K."/>
            <person name="Ovreas L."/>
            <person name="Rohde M."/>
            <person name="Galperin M.Y."/>
            <person name="Jogler C."/>
        </authorList>
    </citation>
    <scope>NUCLEOTIDE SEQUENCE [LARGE SCALE GENOMIC DNA]</scope>
    <source>
        <strain evidence="2 3">Pan216</strain>
    </source>
</reference>
<sequence length="219" mass="23954">MTTILLCCVVSLPADEPGWGWRKRYEAARVAYLSGDIAMAAELFRALAQADHQGTALAWFGLGNASVQLALEHRESPPIADRHARFAVEAYRNALDRAPTKLLSVGAIRHNLEVAKQLRERSEQGEESDDLSAGERSSRLPPPPSLVKTEPSSDSPDESSSEVESKPSKIIRANVGLPFDDPGAIDPADARRALQEVLRRLRDSQPREPPRSVAIPGDY</sequence>
<accession>A0A518B846</accession>
<dbReference type="Proteomes" id="UP000317093">
    <property type="component" value="Chromosome"/>
</dbReference>
<name>A0A518B846_9BACT</name>
<feature type="region of interest" description="Disordered" evidence="1">
    <location>
        <begin position="117"/>
        <end position="188"/>
    </location>
</feature>
<dbReference type="RefSeq" id="WP_145260396.1">
    <property type="nucleotide sequence ID" value="NZ_CP036279.1"/>
</dbReference>
<evidence type="ECO:0000313" key="3">
    <source>
        <dbReference type="Proteomes" id="UP000317093"/>
    </source>
</evidence>
<feature type="compositionally biased region" description="Basic and acidic residues" evidence="1">
    <location>
        <begin position="200"/>
        <end position="210"/>
    </location>
</feature>
<keyword evidence="3" id="KW-1185">Reference proteome</keyword>
<evidence type="ECO:0000313" key="2">
    <source>
        <dbReference type="EMBL" id="QDU63150.1"/>
    </source>
</evidence>
<dbReference type="KEGG" id="knv:Pan216_40250"/>
<protein>
    <recommendedName>
        <fullName evidence="4">Tetratricopeptide repeat protein</fullName>
    </recommendedName>
</protein>
<dbReference type="AlphaFoldDB" id="A0A518B846"/>
<evidence type="ECO:0000256" key="1">
    <source>
        <dbReference type="SAM" id="MobiDB-lite"/>
    </source>
</evidence>
<evidence type="ECO:0008006" key="4">
    <source>
        <dbReference type="Google" id="ProtNLM"/>
    </source>
</evidence>
<dbReference type="EMBL" id="CP036279">
    <property type="protein sequence ID" value="QDU63150.1"/>
    <property type="molecule type" value="Genomic_DNA"/>
</dbReference>